<dbReference type="InterPro" id="IPR039781">
    <property type="entry name" value="Rad21/Rec8-like"/>
</dbReference>
<evidence type="ECO:0000259" key="3">
    <source>
        <dbReference type="Pfam" id="PF04825"/>
    </source>
</evidence>
<comment type="caution">
    <text evidence="4">The sequence shown here is derived from an EMBL/GenBank/DDBJ whole genome shotgun (WGS) entry which is preliminary data.</text>
</comment>
<dbReference type="GO" id="GO:0030893">
    <property type="term" value="C:meiotic cohesin complex"/>
    <property type="evidence" value="ECO:0007669"/>
    <property type="project" value="TreeGrafter"/>
</dbReference>
<evidence type="ECO:0000256" key="1">
    <source>
        <dbReference type="ARBA" id="ARBA00004123"/>
    </source>
</evidence>
<dbReference type="PANTHER" id="PTHR12585">
    <property type="entry name" value="SCC1 / RAD21 FAMILY MEMBER"/>
    <property type="match status" value="1"/>
</dbReference>
<keyword evidence="2" id="KW-0539">Nucleus</keyword>
<dbReference type="GO" id="GO:0005634">
    <property type="term" value="C:nucleus"/>
    <property type="evidence" value="ECO:0007669"/>
    <property type="project" value="UniProtKB-SubCell"/>
</dbReference>
<organism evidence="4 5">
    <name type="scientific">Mugilogobius chulae</name>
    <name type="common">yellowstripe goby</name>
    <dbReference type="NCBI Taxonomy" id="88201"/>
    <lineage>
        <taxon>Eukaryota</taxon>
        <taxon>Metazoa</taxon>
        <taxon>Chordata</taxon>
        <taxon>Craniata</taxon>
        <taxon>Vertebrata</taxon>
        <taxon>Euteleostomi</taxon>
        <taxon>Actinopterygii</taxon>
        <taxon>Neopterygii</taxon>
        <taxon>Teleostei</taxon>
        <taxon>Neoteleostei</taxon>
        <taxon>Acanthomorphata</taxon>
        <taxon>Gobiaria</taxon>
        <taxon>Gobiiformes</taxon>
        <taxon>Gobioidei</taxon>
        <taxon>Gobiidae</taxon>
        <taxon>Gobionellinae</taxon>
        <taxon>Mugilogobius</taxon>
    </lineage>
</organism>
<accession>A0AAW0MLF5</accession>
<keyword evidence="5" id="KW-1185">Reference proteome</keyword>
<name>A0AAW0MLF5_9GOBI</name>
<proteinExistence type="predicted"/>
<dbReference type="InterPro" id="IPR006910">
    <property type="entry name" value="Rad21_Rec8_N"/>
</dbReference>
<gene>
    <name evidence="4" type="ORF">WMY93_030006</name>
</gene>
<dbReference type="Pfam" id="PF04825">
    <property type="entry name" value="Rad21_Rec8_N"/>
    <property type="match status" value="1"/>
</dbReference>
<dbReference type="GO" id="GO:0006302">
    <property type="term" value="P:double-strand break repair"/>
    <property type="evidence" value="ECO:0007669"/>
    <property type="project" value="TreeGrafter"/>
</dbReference>
<comment type="subcellular location">
    <subcellularLocation>
        <location evidence="1">Nucleus</location>
    </subcellularLocation>
</comment>
<feature type="domain" description="Rad21/Rec8-like protein N-terminal" evidence="3">
    <location>
        <begin position="16"/>
        <end position="108"/>
    </location>
</feature>
<dbReference type="GO" id="GO:0051177">
    <property type="term" value="P:meiotic sister chromatid cohesion"/>
    <property type="evidence" value="ECO:0007669"/>
    <property type="project" value="TreeGrafter"/>
</dbReference>
<dbReference type="Proteomes" id="UP001460270">
    <property type="component" value="Unassembled WGS sequence"/>
</dbReference>
<dbReference type="EMBL" id="JBBPFD010000022">
    <property type="protein sequence ID" value="KAK7881597.1"/>
    <property type="molecule type" value="Genomic_DNA"/>
</dbReference>
<dbReference type="PANTHER" id="PTHR12585:SF27">
    <property type="entry name" value="MEIOTIC RECOMBINATION PROTEIN REC8 HOMOLOG"/>
    <property type="match status" value="1"/>
</dbReference>
<reference evidence="5" key="1">
    <citation type="submission" date="2024-04" db="EMBL/GenBank/DDBJ databases">
        <title>Salinicola lusitanus LLJ914,a marine bacterium isolated from the Okinawa Trough.</title>
        <authorList>
            <person name="Li J."/>
        </authorList>
    </citation>
    <scope>NUCLEOTIDE SEQUENCE [LARGE SCALE GENOMIC DNA]</scope>
</reference>
<dbReference type="GO" id="GO:0003682">
    <property type="term" value="F:chromatin binding"/>
    <property type="evidence" value="ECO:0007669"/>
    <property type="project" value="TreeGrafter"/>
</dbReference>
<protein>
    <recommendedName>
        <fullName evidence="3">Rad21/Rec8-like protein N-terminal domain-containing protein</fullName>
    </recommendedName>
</protein>
<sequence>MSFNAILDVSPQFGELAATKGVKVTRRELLRVNVKKTCVDILNYILAQVPPPQQNLPKPRFSLYLSSQLQYGVVVVYHRQCGFLLDEIQQTIDRLLRAKRCFPIDMAESDRLALDLPDNLCMMEQAEGAQDPFFGLMESHQLPSPYKVNQVGLMSDDLSSDLALMLSSRATSEAEADISTLLG</sequence>
<dbReference type="AlphaFoldDB" id="A0AAW0MLF5"/>
<evidence type="ECO:0000313" key="4">
    <source>
        <dbReference type="EMBL" id="KAK7881597.1"/>
    </source>
</evidence>
<evidence type="ECO:0000313" key="5">
    <source>
        <dbReference type="Proteomes" id="UP001460270"/>
    </source>
</evidence>
<evidence type="ECO:0000256" key="2">
    <source>
        <dbReference type="ARBA" id="ARBA00023242"/>
    </source>
</evidence>